<evidence type="ECO:0000256" key="5">
    <source>
        <dbReference type="ARBA" id="ARBA00022989"/>
    </source>
</evidence>
<feature type="transmembrane region" description="Helical" evidence="7">
    <location>
        <begin position="136"/>
        <end position="154"/>
    </location>
</feature>
<evidence type="ECO:0000256" key="4">
    <source>
        <dbReference type="ARBA" id="ARBA00022692"/>
    </source>
</evidence>
<feature type="domain" description="Prepilin peptidase A24 N-terminal" evidence="9">
    <location>
        <begin position="11"/>
        <end position="93"/>
    </location>
</feature>
<evidence type="ECO:0000256" key="2">
    <source>
        <dbReference type="ARBA" id="ARBA00005801"/>
    </source>
</evidence>
<evidence type="ECO:0000256" key="6">
    <source>
        <dbReference type="ARBA" id="ARBA00023136"/>
    </source>
</evidence>
<keyword evidence="5 7" id="KW-1133">Transmembrane helix</keyword>
<dbReference type="GO" id="GO:0005886">
    <property type="term" value="C:plasma membrane"/>
    <property type="evidence" value="ECO:0007669"/>
    <property type="project" value="UniProtKB-SubCell"/>
</dbReference>
<dbReference type="Proteomes" id="UP000178404">
    <property type="component" value="Unassembled WGS sequence"/>
</dbReference>
<evidence type="ECO:0000313" key="11">
    <source>
        <dbReference type="Proteomes" id="UP000178404"/>
    </source>
</evidence>
<dbReference type="InterPro" id="IPR050882">
    <property type="entry name" value="Prepilin_peptidase/N-MTase"/>
</dbReference>
<keyword evidence="6 7" id="KW-0472">Membrane</keyword>
<evidence type="ECO:0000256" key="3">
    <source>
        <dbReference type="ARBA" id="ARBA00022475"/>
    </source>
</evidence>
<evidence type="ECO:0000259" key="8">
    <source>
        <dbReference type="Pfam" id="PF01478"/>
    </source>
</evidence>
<reference evidence="10 11" key="1">
    <citation type="journal article" date="2016" name="Nat. Commun.">
        <title>Thousands of microbial genomes shed light on interconnected biogeochemical processes in an aquifer system.</title>
        <authorList>
            <person name="Anantharaman K."/>
            <person name="Brown C.T."/>
            <person name="Hug L.A."/>
            <person name="Sharon I."/>
            <person name="Castelle C.J."/>
            <person name="Probst A.J."/>
            <person name="Thomas B.C."/>
            <person name="Singh A."/>
            <person name="Wilkins M.J."/>
            <person name="Karaoz U."/>
            <person name="Brodie E.L."/>
            <person name="Williams K.H."/>
            <person name="Hubbard S.S."/>
            <person name="Banfield J.F."/>
        </authorList>
    </citation>
    <scope>NUCLEOTIDE SEQUENCE [LARGE SCALE GENOMIC DNA]</scope>
</reference>
<dbReference type="Pfam" id="PF06750">
    <property type="entry name" value="A24_N_bact"/>
    <property type="match status" value="1"/>
</dbReference>
<proteinExistence type="inferred from homology"/>
<feature type="transmembrane region" description="Helical" evidence="7">
    <location>
        <begin position="253"/>
        <end position="274"/>
    </location>
</feature>
<gene>
    <name evidence="10" type="ORF">A3A90_01575</name>
</gene>
<dbReference type="GO" id="GO:0004190">
    <property type="term" value="F:aspartic-type endopeptidase activity"/>
    <property type="evidence" value="ECO:0007669"/>
    <property type="project" value="InterPro"/>
</dbReference>
<sequence length="281" mass="31953">MQYIFGLVVFLFGAALGSFILVIVNRYNTGLPFFKGRSICFSCNVQLKNKDLFPIFSFLFLRGRCRYCESKISRETLIVEVLMGFLSVIAALKSGFFGFDFSLLLITNYLLLTTIFATILLISIYDLKHFIIPDSFLIFLFGFAFLHNLYFIIINSVSPISYFVSLISGIILALPFLLIFIGSKGRWLGFGDVKYILVLGFFLGFVEGLSAVILSFWIGAVFSLIALSLKYLKLHLNLPLLNNNFTIKSEIPFGPFLSTGIIISFYFNLDIFQIHEFFNIF</sequence>
<comment type="similarity">
    <text evidence="2">Belongs to the peptidase A24 family.</text>
</comment>
<evidence type="ECO:0000313" key="10">
    <source>
        <dbReference type="EMBL" id="OHB01193.1"/>
    </source>
</evidence>
<accession>A0A1G2TVK4</accession>
<protein>
    <recommendedName>
        <fullName evidence="12">Prepilin peptidase</fullName>
    </recommendedName>
</protein>
<feature type="transmembrane region" description="Helical" evidence="7">
    <location>
        <begin position="6"/>
        <end position="27"/>
    </location>
</feature>
<organism evidence="10 11">
    <name type="scientific">Candidatus Zambryskibacteria bacterium RIFCSPLOWO2_01_FULL_35_19</name>
    <dbReference type="NCBI Taxonomy" id="1802757"/>
    <lineage>
        <taxon>Bacteria</taxon>
        <taxon>Candidatus Zambryskiibacteriota</taxon>
    </lineage>
</organism>
<dbReference type="InterPro" id="IPR000045">
    <property type="entry name" value="Prepilin_IV_endopep_pep"/>
</dbReference>
<dbReference type="EMBL" id="MHWA01000019">
    <property type="protein sequence ID" value="OHB01193.1"/>
    <property type="molecule type" value="Genomic_DNA"/>
</dbReference>
<feature type="domain" description="Prepilin type IV endopeptidase peptidase" evidence="8">
    <location>
        <begin position="115"/>
        <end position="224"/>
    </location>
</feature>
<comment type="caution">
    <text evidence="10">The sequence shown here is derived from an EMBL/GenBank/DDBJ whole genome shotgun (WGS) entry which is preliminary data.</text>
</comment>
<evidence type="ECO:0008006" key="12">
    <source>
        <dbReference type="Google" id="ProtNLM"/>
    </source>
</evidence>
<feature type="transmembrane region" description="Helical" evidence="7">
    <location>
        <begin position="77"/>
        <end position="97"/>
    </location>
</feature>
<dbReference type="Gene3D" id="1.20.120.1220">
    <property type="match status" value="1"/>
</dbReference>
<comment type="subcellular location">
    <subcellularLocation>
        <location evidence="1">Cell membrane</location>
        <topology evidence="1">Multi-pass membrane protein</topology>
    </subcellularLocation>
</comment>
<dbReference type="AlphaFoldDB" id="A0A1G2TVK4"/>
<dbReference type="GO" id="GO:0006465">
    <property type="term" value="P:signal peptide processing"/>
    <property type="evidence" value="ECO:0007669"/>
    <property type="project" value="TreeGrafter"/>
</dbReference>
<dbReference type="Pfam" id="PF01478">
    <property type="entry name" value="Peptidase_A24"/>
    <property type="match status" value="1"/>
</dbReference>
<evidence type="ECO:0000256" key="7">
    <source>
        <dbReference type="SAM" id="Phobius"/>
    </source>
</evidence>
<dbReference type="InterPro" id="IPR010627">
    <property type="entry name" value="Prepilin_pept_A24_N"/>
</dbReference>
<feature type="transmembrane region" description="Helical" evidence="7">
    <location>
        <begin position="103"/>
        <end position="124"/>
    </location>
</feature>
<name>A0A1G2TVK4_9BACT</name>
<feature type="transmembrane region" description="Helical" evidence="7">
    <location>
        <begin position="187"/>
        <end position="206"/>
    </location>
</feature>
<evidence type="ECO:0000259" key="9">
    <source>
        <dbReference type="Pfam" id="PF06750"/>
    </source>
</evidence>
<keyword evidence="3" id="KW-1003">Cell membrane</keyword>
<feature type="transmembrane region" description="Helical" evidence="7">
    <location>
        <begin position="160"/>
        <end position="180"/>
    </location>
</feature>
<dbReference type="PANTHER" id="PTHR30487">
    <property type="entry name" value="TYPE 4 PREPILIN-LIKE PROTEINS LEADER PEPTIDE-PROCESSING ENZYME"/>
    <property type="match status" value="1"/>
</dbReference>
<evidence type="ECO:0000256" key="1">
    <source>
        <dbReference type="ARBA" id="ARBA00004651"/>
    </source>
</evidence>
<dbReference type="PANTHER" id="PTHR30487:SF0">
    <property type="entry name" value="PREPILIN LEADER PEPTIDASE_N-METHYLTRANSFERASE-RELATED"/>
    <property type="match status" value="1"/>
</dbReference>
<keyword evidence="4 7" id="KW-0812">Transmembrane</keyword>